<dbReference type="PANTHER" id="PTHR33835:SF1">
    <property type="entry name" value="METALLO-BETA-LACTAMASE DOMAIN-CONTAINING PROTEIN"/>
    <property type="match status" value="1"/>
</dbReference>
<accession>A0A4R0REM3</accession>
<evidence type="ECO:0000313" key="1">
    <source>
        <dbReference type="EMBL" id="TCD65752.1"/>
    </source>
</evidence>
<dbReference type="AlphaFoldDB" id="A0A4R0REM3"/>
<dbReference type="Gene3D" id="3.60.15.10">
    <property type="entry name" value="Ribonuclease Z/Hydroxyacylglutathione hydrolase-like"/>
    <property type="match status" value="1"/>
</dbReference>
<sequence length="243" mass="27079">MSDIVIRQVTPEITTFSKPFNKLFGLLPMGGRSTAVKLSDGTVWVVASTPLSPETKEAIDAMGLVEYIMAASADHHFFLTEWQKAYPEAKIIGVLGLAEKKQAESWKFTGSYGVDPAGTTYGFEDEIQATYFPGFSKHDVAWLHLSSKTLIVADLIFNLPATEQYSASSKPKAKPAFFLPKLEPYSEGFRKFLWGEGKDKEAMKRDAKTVAGWDFERIIMCHGDIIEKDAKKAWESAFAKYLS</sequence>
<dbReference type="OrthoDB" id="421671at2759"/>
<protein>
    <recommendedName>
        <fullName evidence="3">Metallo-beta-lactamase domain-containing protein</fullName>
    </recommendedName>
</protein>
<evidence type="ECO:0000313" key="2">
    <source>
        <dbReference type="Proteomes" id="UP000292702"/>
    </source>
</evidence>
<dbReference type="EMBL" id="RWJN01000165">
    <property type="protein sequence ID" value="TCD65752.1"/>
    <property type="molecule type" value="Genomic_DNA"/>
</dbReference>
<gene>
    <name evidence="1" type="ORF">EIP91_002236</name>
</gene>
<reference evidence="1 2" key="1">
    <citation type="submission" date="2018-11" db="EMBL/GenBank/DDBJ databases">
        <title>Genome assembly of Steccherinum ochraceum LE-BIN_3174, the white-rot fungus of the Steccherinaceae family (The Residual Polyporoid clade, Polyporales, Basidiomycota).</title>
        <authorList>
            <person name="Fedorova T.V."/>
            <person name="Glazunova O.A."/>
            <person name="Landesman E.O."/>
            <person name="Moiseenko K.V."/>
            <person name="Psurtseva N.V."/>
            <person name="Savinova O.S."/>
            <person name="Shakhova N.V."/>
            <person name="Tyazhelova T.V."/>
            <person name="Vasina D.V."/>
        </authorList>
    </citation>
    <scope>NUCLEOTIDE SEQUENCE [LARGE SCALE GENOMIC DNA]</scope>
    <source>
        <strain evidence="1 2">LE-BIN_3174</strain>
    </source>
</reference>
<organism evidence="1 2">
    <name type="scientific">Steccherinum ochraceum</name>
    <dbReference type="NCBI Taxonomy" id="92696"/>
    <lineage>
        <taxon>Eukaryota</taxon>
        <taxon>Fungi</taxon>
        <taxon>Dikarya</taxon>
        <taxon>Basidiomycota</taxon>
        <taxon>Agaricomycotina</taxon>
        <taxon>Agaricomycetes</taxon>
        <taxon>Polyporales</taxon>
        <taxon>Steccherinaceae</taxon>
        <taxon>Steccherinum</taxon>
    </lineage>
</organism>
<keyword evidence="2" id="KW-1185">Reference proteome</keyword>
<name>A0A4R0REM3_9APHY</name>
<dbReference type="InterPro" id="IPR036866">
    <property type="entry name" value="RibonucZ/Hydroxyglut_hydro"/>
</dbReference>
<dbReference type="PANTHER" id="PTHR33835">
    <property type="entry name" value="YALI0C07656P"/>
    <property type="match status" value="1"/>
</dbReference>
<comment type="caution">
    <text evidence="1">The sequence shown here is derived from an EMBL/GenBank/DDBJ whole genome shotgun (WGS) entry which is preliminary data.</text>
</comment>
<proteinExistence type="predicted"/>
<dbReference type="Proteomes" id="UP000292702">
    <property type="component" value="Unassembled WGS sequence"/>
</dbReference>
<dbReference type="InterPro" id="IPR025638">
    <property type="entry name" value="DUF4336"/>
</dbReference>
<evidence type="ECO:0008006" key="3">
    <source>
        <dbReference type="Google" id="ProtNLM"/>
    </source>
</evidence>
<dbReference type="SUPFAM" id="SSF56281">
    <property type="entry name" value="Metallo-hydrolase/oxidoreductase"/>
    <property type="match status" value="1"/>
</dbReference>